<feature type="region of interest" description="Disordered" evidence="6">
    <location>
        <begin position="200"/>
        <end position="245"/>
    </location>
</feature>
<dbReference type="SMART" id="SM00436">
    <property type="entry name" value="TOP1Bc"/>
    <property type="match status" value="1"/>
</dbReference>
<dbReference type="InterPro" id="IPR023405">
    <property type="entry name" value="Topo_IA_core_domain"/>
</dbReference>
<dbReference type="InterPro" id="IPR013824">
    <property type="entry name" value="Topo_IA_cen_sub1"/>
</dbReference>
<feature type="compositionally biased region" description="Basic residues" evidence="6">
    <location>
        <begin position="221"/>
        <end position="232"/>
    </location>
</feature>
<dbReference type="Gene3D" id="1.10.460.10">
    <property type="entry name" value="Topoisomerase I, domain 2"/>
    <property type="match status" value="1"/>
</dbReference>
<evidence type="ECO:0000313" key="9">
    <source>
        <dbReference type="Proteomes" id="UP000319836"/>
    </source>
</evidence>
<proteinExistence type="predicted"/>
<dbReference type="InterPro" id="IPR000380">
    <property type="entry name" value="Topo_IA"/>
</dbReference>
<name>A0A538U1X3_UNCEI</name>
<dbReference type="InterPro" id="IPR013825">
    <property type="entry name" value="Topo_IA_cen_sub2"/>
</dbReference>
<dbReference type="GO" id="GO:0006265">
    <property type="term" value="P:DNA topological change"/>
    <property type="evidence" value="ECO:0007669"/>
    <property type="project" value="InterPro"/>
</dbReference>
<dbReference type="Gene3D" id="2.70.20.10">
    <property type="entry name" value="Topoisomerase I, domain 3"/>
    <property type="match status" value="1"/>
</dbReference>
<comment type="caution">
    <text evidence="8">The sequence shown here is derived from an EMBL/GenBank/DDBJ whole genome shotgun (WGS) entry which is preliminary data.</text>
</comment>
<evidence type="ECO:0000256" key="6">
    <source>
        <dbReference type="SAM" id="MobiDB-lite"/>
    </source>
</evidence>
<dbReference type="InterPro" id="IPR013826">
    <property type="entry name" value="Topo_IA_cen_sub3"/>
</dbReference>
<evidence type="ECO:0000256" key="2">
    <source>
        <dbReference type="ARBA" id="ARBA00030003"/>
    </source>
</evidence>
<dbReference type="GO" id="GO:0003917">
    <property type="term" value="F:DNA topoisomerase type I (single strand cut, ATP-independent) activity"/>
    <property type="evidence" value="ECO:0007669"/>
    <property type="project" value="InterPro"/>
</dbReference>
<evidence type="ECO:0000256" key="1">
    <source>
        <dbReference type="ARBA" id="ARBA00023235"/>
    </source>
</evidence>
<dbReference type="PROSITE" id="PS52039">
    <property type="entry name" value="TOPO_IA_2"/>
    <property type="match status" value="1"/>
</dbReference>
<dbReference type="PRINTS" id="PR00417">
    <property type="entry name" value="PRTPISMRASEI"/>
</dbReference>
<evidence type="ECO:0000256" key="4">
    <source>
        <dbReference type="ARBA" id="ARBA00032235"/>
    </source>
</evidence>
<protein>
    <recommendedName>
        <fullName evidence="5">Omega-protein</fullName>
    </recommendedName>
    <alternativeName>
        <fullName evidence="4">Relaxing enzyme</fullName>
    </alternativeName>
    <alternativeName>
        <fullName evidence="2">Swivelase</fullName>
    </alternativeName>
    <alternativeName>
        <fullName evidence="3">Untwisting enzyme</fullName>
    </alternativeName>
</protein>
<feature type="domain" description="Topo IA-type catalytic" evidence="7">
    <location>
        <begin position="33"/>
        <end position="263"/>
    </location>
</feature>
<dbReference type="Gene3D" id="1.10.290.10">
    <property type="entry name" value="Topoisomerase I, domain 4"/>
    <property type="match status" value="1"/>
</dbReference>
<dbReference type="Gene3D" id="3.40.50.140">
    <property type="match status" value="1"/>
</dbReference>
<dbReference type="InterPro" id="IPR003601">
    <property type="entry name" value="Topo_IA_2"/>
</dbReference>
<keyword evidence="1" id="KW-0413">Isomerase</keyword>
<dbReference type="Pfam" id="PF01131">
    <property type="entry name" value="Topoisom_bac"/>
    <property type="match status" value="1"/>
</dbReference>
<evidence type="ECO:0000259" key="7">
    <source>
        <dbReference type="PROSITE" id="PS52039"/>
    </source>
</evidence>
<dbReference type="InterPro" id="IPR013497">
    <property type="entry name" value="Topo_IA_cen"/>
</dbReference>
<dbReference type="AlphaFoldDB" id="A0A538U1X3"/>
<dbReference type="GO" id="GO:0003677">
    <property type="term" value="F:DNA binding"/>
    <property type="evidence" value="ECO:0007669"/>
    <property type="project" value="InterPro"/>
</dbReference>
<evidence type="ECO:0000256" key="3">
    <source>
        <dbReference type="ARBA" id="ARBA00031985"/>
    </source>
</evidence>
<dbReference type="Proteomes" id="UP000319836">
    <property type="component" value="Unassembled WGS sequence"/>
</dbReference>
<gene>
    <name evidence="8" type="ORF">E6K80_10320</name>
</gene>
<evidence type="ECO:0000256" key="5">
    <source>
        <dbReference type="ARBA" id="ARBA00032877"/>
    </source>
</evidence>
<dbReference type="EMBL" id="VBPA01000258">
    <property type="protein sequence ID" value="TMQ69868.1"/>
    <property type="molecule type" value="Genomic_DNA"/>
</dbReference>
<reference evidence="8 9" key="1">
    <citation type="journal article" date="2019" name="Nat. Microbiol.">
        <title>Mediterranean grassland soil C-N compound turnover is dependent on rainfall and depth, and is mediated by genomically divergent microorganisms.</title>
        <authorList>
            <person name="Diamond S."/>
            <person name="Andeer P.F."/>
            <person name="Li Z."/>
            <person name="Crits-Christoph A."/>
            <person name="Burstein D."/>
            <person name="Anantharaman K."/>
            <person name="Lane K.R."/>
            <person name="Thomas B.C."/>
            <person name="Pan C."/>
            <person name="Northen T.R."/>
            <person name="Banfield J.F."/>
        </authorList>
    </citation>
    <scope>NUCLEOTIDE SEQUENCE [LARGE SCALE GENOMIC DNA]</scope>
    <source>
        <strain evidence="8">WS_10</strain>
    </source>
</reference>
<feature type="compositionally biased region" description="Low complexity" evidence="6">
    <location>
        <begin position="200"/>
        <end position="209"/>
    </location>
</feature>
<dbReference type="PANTHER" id="PTHR42785">
    <property type="entry name" value="DNA TOPOISOMERASE, TYPE IA, CORE"/>
    <property type="match status" value="1"/>
</dbReference>
<sequence length="263" mass="29187">MLKSARLPIRRLTFNEITERAVKQALENPRDLDMNLVNAQQARRIMDRLVGYKVSPFVWRTVRYGLSAGRVQSVALRLICEREEEIRAFVPMEYWTLEADFETADGRRFTTRLVRVGEEELEQGQIRGEGSGDRARSLAAELAAAAARVAHIETTPRQVHPKAPFITSTLQQTHLHALGLAAPRGRGDRRDAGLDRHAAGSRLRARGAAPVPQPEIGAGRARGHPAHRRRAHAGVGTRVPRRRPVEALRPGVEARARLADGLG</sequence>
<organism evidence="8 9">
    <name type="scientific">Eiseniibacteriota bacterium</name>
    <dbReference type="NCBI Taxonomy" id="2212470"/>
    <lineage>
        <taxon>Bacteria</taxon>
        <taxon>Candidatus Eiseniibacteriota</taxon>
    </lineage>
</organism>
<dbReference type="PANTHER" id="PTHR42785:SF1">
    <property type="entry name" value="DNA TOPOISOMERASE"/>
    <property type="match status" value="1"/>
</dbReference>
<evidence type="ECO:0000313" key="8">
    <source>
        <dbReference type="EMBL" id="TMQ69868.1"/>
    </source>
</evidence>
<accession>A0A538U1X3</accession>
<dbReference type="SUPFAM" id="SSF56712">
    <property type="entry name" value="Prokaryotic type I DNA topoisomerase"/>
    <property type="match status" value="1"/>
</dbReference>